<organism evidence="5 6">
    <name type="scientific">Desulfurispira natronophila</name>
    <dbReference type="NCBI Taxonomy" id="682562"/>
    <lineage>
        <taxon>Bacteria</taxon>
        <taxon>Pseudomonadati</taxon>
        <taxon>Chrysiogenota</taxon>
        <taxon>Chrysiogenia</taxon>
        <taxon>Chrysiogenales</taxon>
        <taxon>Chrysiogenaceae</taxon>
        <taxon>Desulfurispira</taxon>
    </lineage>
</organism>
<evidence type="ECO:0000259" key="4">
    <source>
        <dbReference type="PROSITE" id="PS50110"/>
    </source>
</evidence>
<dbReference type="InterPro" id="IPR011006">
    <property type="entry name" value="CheY-like_superfamily"/>
</dbReference>
<feature type="modified residue" description="4-aspartylphosphate" evidence="3">
    <location>
        <position position="52"/>
    </location>
</feature>
<dbReference type="Gene3D" id="3.40.50.2300">
    <property type="match status" value="1"/>
</dbReference>
<sequence>MKTILIVEDNAINSNMLRRRLERRGYQVLVAPDGVRGVKEATNKQPDLVLMDMSLPVMDGWEATRQLTSSPRTSHIPIIALTAHTLPEDRLKAIEVGCSDFESKPVHLNQLMKKIQALMPD</sequence>
<evidence type="ECO:0000256" key="1">
    <source>
        <dbReference type="ARBA" id="ARBA00022553"/>
    </source>
</evidence>
<evidence type="ECO:0000313" key="5">
    <source>
        <dbReference type="EMBL" id="MBB5022626.1"/>
    </source>
</evidence>
<dbReference type="InterPro" id="IPR001789">
    <property type="entry name" value="Sig_transdc_resp-reg_receiver"/>
</dbReference>
<feature type="domain" description="Response regulatory" evidence="4">
    <location>
        <begin position="3"/>
        <end position="119"/>
    </location>
</feature>
<dbReference type="SUPFAM" id="SSF52172">
    <property type="entry name" value="CheY-like"/>
    <property type="match status" value="1"/>
</dbReference>
<protein>
    <submittedName>
        <fullName evidence="5">CheY-like chemotaxis protein</fullName>
    </submittedName>
</protein>
<name>A0A7W7Y5T4_9BACT</name>
<dbReference type="PANTHER" id="PTHR45339">
    <property type="entry name" value="HYBRID SIGNAL TRANSDUCTION HISTIDINE KINASE J"/>
    <property type="match status" value="1"/>
</dbReference>
<proteinExistence type="predicted"/>
<dbReference type="PROSITE" id="PS50110">
    <property type="entry name" value="RESPONSE_REGULATORY"/>
    <property type="match status" value="1"/>
</dbReference>
<dbReference type="GO" id="GO:0000160">
    <property type="term" value="P:phosphorelay signal transduction system"/>
    <property type="evidence" value="ECO:0007669"/>
    <property type="project" value="UniProtKB-KW"/>
</dbReference>
<dbReference type="Proteomes" id="UP000528322">
    <property type="component" value="Unassembled WGS sequence"/>
</dbReference>
<evidence type="ECO:0000256" key="3">
    <source>
        <dbReference type="PROSITE-ProRule" id="PRU00169"/>
    </source>
</evidence>
<dbReference type="EMBL" id="JACHID010000013">
    <property type="protein sequence ID" value="MBB5022626.1"/>
    <property type="molecule type" value="Genomic_DNA"/>
</dbReference>
<evidence type="ECO:0000256" key="2">
    <source>
        <dbReference type="ARBA" id="ARBA00023012"/>
    </source>
</evidence>
<dbReference type="AlphaFoldDB" id="A0A7W7Y5T4"/>
<dbReference type="RefSeq" id="WP_183733487.1">
    <property type="nucleotide sequence ID" value="NZ_JACHID010000013.1"/>
</dbReference>
<dbReference type="PANTHER" id="PTHR45339:SF1">
    <property type="entry name" value="HYBRID SIGNAL TRANSDUCTION HISTIDINE KINASE J"/>
    <property type="match status" value="1"/>
</dbReference>
<accession>A0A7W7Y5T4</accession>
<evidence type="ECO:0000313" key="6">
    <source>
        <dbReference type="Proteomes" id="UP000528322"/>
    </source>
</evidence>
<dbReference type="Pfam" id="PF00072">
    <property type="entry name" value="Response_reg"/>
    <property type="match status" value="1"/>
</dbReference>
<dbReference type="SMART" id="SM00448">
    <property type="entry name" value="REC"/>
    <property type="match status" value="1"/>
</dbReference>
<keyword evidence="1 3" id="KW-0597">Phosphoprotein</keyword>
<comment type="caution">
    <text evidence="5">The sequence shown here is derived from an EMBL/GenBank/DDBJ whole genome shotgun (WGS) entry which is preliminary data.</text>
</comment>
<reference evidence="5 6" key="1">
    <citation type="submission" date="2020-08" db="EMBL/GenBank/DDBJ databases">
        <title>Genomic Encyclopedia of Type Strains, Phase IV (KMG-IV): sequencing the most valuable type-strain genomes for metagenomic binning, comparative biology and taxonomic classification.</title>
        <authorList>
            <person name="Goeker M."/>
        </authorList>
    </citation>
    <scope>NUCLEOTIDE SEQUENCE [LARGE SCALE GENOMIC DNA]</scope>
    <source>
        <strain evidence="5 6">DSM 22071</strain>
    </source>
</reference>
<keyword evidence="6" id="KW-1185">Reference proteome</keyword>
<keyword evidence="2" id="KW-0902">Two-component regulatory system</keyword>
<gene>
    <name evidence="5" type="ORF">HNR37_001964</name>
</gene>